<dbReference type="SUPFAM" id="SSF48498">
    <property type="entry name" value="Tetracyclin repressor-like, C-terminal domain"/>
    <property type="match status" value="1"/>
</dbReference>
<evidence type="ECO:0000313" key="6">
    <source>
        <dbReference type="EMBL" id="CAA9293367.1"/>
    </source>
</evidence>
<evidence type="ECO:0000256" key="3">
    <source>
        <dbReference type="ARBA" id="ARBA00023163"/>
    </source>
</evidence>
<keyword evidence="1" id="KW-0805">Transcription regulation</keyword>
<dbReference type="PANTHER" id="PTHR30055:SF151">
    <property type="entry name" value="TRANSCRIPTIONAL REGULATORY PROTEIN"/>
    <property type="match status" value="1"/>
</dbReference>
<dbReference type="Gene3D" id="1.10.10.60">
    <property type="entry name" value="Homeodomain-like"/>
    <property type="match status" value="1"/>
</dbReference>
<dbReference type="InterPro" id="IPR009057">
    <property type="entry name" value="Homeodomain-like_sf"/>
</dbReference>
<dbReference type="PROSITE" id="PS50977">
    <property type="entry name" value="HTH_TETR_2"/>
    <property type="match status" value="1"/>
</dbReference>
<dbReference type="Pfam" id="PF00440">
    <property type="entry name" value="TetR_N"/>
    <property type="match status" value="1"/>
</dbReference>
<keyword evidence="3" id="KW-0804">Transcription</keyword>
<dbReference type="GO" id="GO:0000976">
    <property type="term" value="F:transcription cis-regulatory region binding"/>
    <property type="evidence" value="ECO:0007669"/>
    <property type="project" value="TreeGrafter"/>
</dbReference>
<protein>
    <submittedName>
        <fullName evidence="6">Transcriptional regulator, AcrR family</fullName>
    </submittedName>
</protein>
<dbReference type="InterPro" id="IPR004111">
    <property type="entry name" value="Repressor_TetR_C"/>
</dbReference>
<evidence type="ECO:0000256" key="2">
    <source>
        <dbReference type="ARBA" id="ARBA00023125"/>
    </source>
</evidence>
<feature type="DNA-binding region" description="H-T-H motif" evidence="4">
    <location>
        <begin position="53"/>
        <end position="72"/>
    </location>
</feature>
<evidence type="ECO:0000259" key="5">
    <source>
        <dbReference type="PROSITE" id="PS50977"/>
    </source>
</evidence>
<dbReference type="InterPro" id="IPR036271">
    <property type="entry name" value="Tet_transcr_reg_TetR-rel_C_sf"/>
</dbReference>
<proteinExistence type="predicted"/>
<dbReference type="GO" id="GO:0045892">
    <property type="term" value="P:negative regulation of DNA-templated transcription"/>
    <property type="evidence" value="ECO:0007669"/>
    <property type="project" value="InterPro"/>
</dbReference>
<dbReference type="Gene3D" id="1.10.357.10">
    <property type="entry name" value="Tetracycline Repressor, domain 2"/>
    <property type="match status" value="1"/>
</dbReference>
<keyword evidence="2 4" id="KW-0238">DNA-binding</keyword>
<dbReference type="PANTHER" id="PTHR30055">
    <property type="entry name" value="HTH-TYPE TRANSCRIPTIONAL REGULATOR RUTR"/>
    <property type="match status" value="1"/>
</dbReference>
<dbReference type="InterPro" id="IPR001647">
    <property type="entry name" value="HTH_TetR"/>
</dbReference>
<dbReference type="SUPFAM" id="SSF46689">
    <property type="entry name" value="Homeodomain-like"/>
    <property type="match status" value="1"/>
</dbReference>
<reference evidence="6" key="1">
    <citation type="submission" date="2020-02" db="EMBL/GenBank/DDBJ databases">
        <authorList>
            <person name="Meier V. D."/>
        </authorList>
    </citation>
    <scope>NUCLEOTIDE SEQUENCE</scope>
    <source>
        <strain evidence="6">AVDCRST_MAG41</strain>
    </source>
</reference>
<gene>
    <name evidence="6" type="ORF">AVDCRST_MAG41-4621</name>
</gene>
<dbReference type="Pfam" id="PF02909">
    <property type="entry name" value="TetR_C_1"/>
    <property type="match status" value="1"/>
</dbReference>
<dbReference type="AlphaFoldDB" id="A0A6J4K1L2"/>
<evidence type="ECO:0000256" key="4">
    <source>
        <dbReference type="PROSITE-ProRule" id="PRU00335"/>
    </source>
</evidence>
<organism evidence="6">
    <name type="scientific">uncultured Mycobacteriales bacterium</name>
    <dbReference type="NCBI Taxonomy" id="581187"/>
    <lineage>
        <taxon>Bacteria</taxon>
        <taxon>Bacillati</taxon>
        <taxon>Actinomycetota</taxon>
        <taxon>Actinomycetes</taxon>
        <taxon>Mycobacteriales</taxon>
        <taxon>environmental samples</taxon>
    </lineage>
</organism>
<evidence type="ECO:0000256" key="1">
    <source>
        <dbReference type="ARBA" id="ARBA00023015"/>
    </source>
</evidence>
<dbReference type="EMBL" id="CADCTP010000448">
    <property type="protein sequence ID" value="CAA9293367.1"/>
    <property type="molecule type" value="Genomic_DNA"/>
</dbReference>
<feature type="domain" description="HTH tetR-type" evidence="5">
    <location>
        <begin position="30"/>
        <end position="90"/>
    </location>
</feature>
<name>A0A6J4K1L2_9ACTN</name>
<dbReference type="GO" id="GO:0003700">
    <property type="term" value="F:DNA-binding transcription factor activity"/>
    <property type="evidence" value="ECO:0007669"/>
    <property type="project" value="TreeGrafter"/>
</dbReference>
<accession>A0A6J4K1L2</accession>
<dbReference type="InterPro" id="IPR050109">
    <property type="entry name" value="HTH-type_TetR-like_transc_reg"/>
</dbReference>
<sequence length="255" mass="26980">MTETGTGLPPVVELLWGLRDRGRRGGPRPALSLDRIVGAAVELADTGGLAALSMSRLAEGLGFTTMSLYRYVSSKDELLVLALDAAIGPPPENAPDAGWRAGCEAWAAALMEVYRRHPWALELPISALPAGPNQLGWLDRVLAALGGTALAEWEKMSSALMLATYGRTQAQLMVDLTRATRRAAETGTPAPDWGAIITRLADRDRFPALARAAAAGAFGPDGPADSMDEFGAEEFGFGLARLLDGIEALDRGRRG</sequence>